<feature type="domain" description="PIN" evidence="6">
    <location>
        <begin position="2"/>
        <end position="130"/>
    </location>
</feature>
<comment type="cofactor">
    <cofactor evidence="5">
        <name>Mg(2+)</name>
        <dbReference type="ChEBI" id="CHEBI:18420"/>
    </cofactor>
</comment>
<evidence type="ECO:0000256" key="1">
    <source>
        <dbReference type="ARBA" id="ARBA00022649"/>
    </source>
</evidence>
<comment type="similarity">
    <text evidence="5">Belongs to the PINc/VapC protein family.</text>
</comment>
<dbReference type="GO" id="GO:0090729">
    <property type="term" value="F:toxin activity"/>
    <property type="evidence" value="ECO:0007669"/>
    <property type="project" value="UniProtKB-KW"/>
</dbReference>
<feature type="binding site" evidence="5">
    <location>
        <position position="5"/>
    </location>
    <ligand>
        <name>Mg(2+)</name>
        <dbReference type="ChEBI" id="CHEBI:18420"/>
    </ligand>
</feature>
<dbReference type="EMBL" id="CP000859">
    <property type="protein sequence ID" value="ABW67587.1"/>
    <property type="molecule type" value="Genomic_DNA"/>
</dbReference>
<name>A9A0W2_DESOH</name>
<keyword evidence="5" id="KW-0460">Magnesium</keyword>
<protein>
    <recommendedName>
        <fullName evidence="5">Ribonuclease VapC</fullName>
        <shortName evidence="5">RNase VapC</shortName>
        <ecNumber evidence="5">3.1.-.-</ecNumber>
    </recommendedName>
    <alternativeName>
        <fullName evidence="5">Toxin VapC</fullName>
    </alternativeName>
</protein>
<dbReference type="CDD" id="cd09874">
    <property type="entry name" value="PIN_MT3492-like"/>
    <property type="match status" value="1"/>
</dbReference>
<dbReference type="Gene3D" id="3.40.50.1010">
    <property type="entry name" value="5'-nuclease"/>
    <property type="match status" value="1"/>
</dbReference>
<evidence type="ECO:0000313" key="8">
    <source>
        <dbReference type="Proteomes" id="UP000008561"/>
    </source>
</evidence>
<evidence type="ECO:0000256" key="2">
    <source>
        <dbReference type="ARBA" id="ARBA00022722"/>
    </source>
</evidence>
<keyword evidence="3 5" id="KW-0479">Metal-binding</keyword>
<evidence type="ECO:0000256" key="4">
    <source>
        <dbReference type="ARBA" id="ARBA00022801"/>
    </source>
</evidence>
<dbReference type="InterPro" id="IPR002716">
    <property type="entry name" value="PIN_dom"/>
</dbReference>
<dbReference type="Proteomes" id="UP000008561">
    <property type="component" value="Chromosome"/>
</dbReference>
<dbReference type="HAMAP" id="MF_00265">
    <property type="entry name" value="VapC_Nob1"/>
    <property type="match status" value="1"/>
</dbReference>
<evidence type="ECO:0000259" key="6">
    <source>
        <dbReference type="Pfam" id="PF01850"/>
    </source>
</evidence>
<proteinExistence type="inferred from homology"/>
<keyword evidence="8" id="KW-1185">Reference proteome</keyword>
<dbReference type="OrthoDB" id="6365530at2"/>
<evidence type="ECO:0000313" key="7">
    <source>
        <dbReference type="EMBL" id="ABW67587.1"/>
    </source>
</evidence>
<dbReference type="RefSeq" id="WP_012175203.1">
    <property type="nucleotide sequence ID" value="NC_009943.1"/>
</dbReference>
<reference evidence="7 8" key="1">
    <citation type="submission" date="2007-10" db="EMBL/GenBank/DDBJ databases">
        <title>Complete sequence of Desulfococcus oleovorans Hxd3.</title>
        <authorList>
            <consortium name="US DOE Joint Genome Institute"/>
            <person name="Copeland A."/>
            <person name="Lucas S."/>
            <person name="Lapidus A."/>
            <person name="Barry K."/>
            <person name="Glavina del Rio T."/>
            <person name="Dalin E."/>
            <person name="Tice H."/>
            <person name="Pitluck S."/>
            <person name="Kiss H."/>
            <person name="Brettin T."/>
            <person name="Bruce D."/>
            <person name="Detter J.C."/>
            <person name="Han C."/>
            <person name="Schmutz J."/>
            <person name="Larimer F."/>
            <person name="Land M."/>
            <person name="Hauser L."/>
            <person name="Kyrpides N."/>
            <person name="Kim E."/>
            <person name="Wawrik B."/>
            <person name="Richardson P."/>
        </authorList>
    </citation>
    <scope>NUCLEOTIDE SEQUENCE [LARGE SCALE GENOMIC DNA]</scope>
    <source>
        <strain evidence="8">DSM 6200 / JCM 39069 / Hxd3</strain>
    </source>
</reference>
<dbReference type="AlphaFoldDB" id="A9A0W2"/>
<dbReference type="GO" id="GO:0004540">
    <property type="term" value="F:RNA nuclease activity"/>
    <property type="evidence" value="ECO:0007669"/>
    <property type="project" value="InterPro"/>
</dbReference>
<dbReference type="SUPFAM" id="SSF88723">
    <property type="entry name" value="PIN domain-like"/>
    <property type="match status" value="1"/>
</dbReference>
<sequence>MIYVDTSVLAAYYCPEPLSRQVQELLRKEAKPALSYLAEVELVSAVARKVRTKELNDTDGNRILMKFSSHVNAGLFHVIPVERHHWQMAKDWIGFFKTSLRTLDALHLALASDHGLQLVTSDKSFFQAAGKFDVDARLIVPGKK</sequence>
<dbReference type="PANTHER" id="PTHR35901:SF1">
    <property type="entry name" value="EXONUCLEASE VAPC9"/>
    <property type="match status" value="1"/>
</dbReference>
<evidence type="ECO:0000256" key="5">
    <source>
        <dbReference type="HAMAP-Rule" id="MF_00265"/>
    </source>
</evidence>
<dbReference type="KEGG" id="dol:Dole_1783"/>
<keyword evidence="4 5" id="KW-0378">Hydrolase</keyword>
<keyword evidence="5" id="KW-0800">Toxin</keyword>
<dbReference type="Pfam" id="PF01850">
    <property type="entry name" value="PIN"/>
    <property type="match status" value="1"/>
</dbReference>
<evidence type="ECO:0000256" key="3">
    <source>
        <dbReference type="ARBA" id="ARBA00022723"/>
    </source>
</evidence>
<dbReference type="InterPro" id="IPR029060">
    <property type="entry name" value="PIN-like_dom_sf"/>
</dbReference>
<organism evidence="7 8">
    <name type="scientific">Desulfosudis oleivorans (strain DSM 6200 / JCM 39069 / Hxd3)</name>
    <name type="common">Desulfococcus oleovorans</name>
    <dbReference type="NCBI Taxonomy" id="96561"/>
    <lineage>
        <taxon>Bacteria</taxon>
        <taxon>Pseudomonadati</taxon>
        <taxon>Thermodesulfobacteriota</taxon>
        <taxon>Desulfobacteria</taxon>
        <taxon>Desulfobacterales</taxon>
        <taxon>Desulfosudaceae</taxon>
        <taxon>Desulfosudis</taxon>
    </lineage>
</organism>
<dbReference type="eggNOG" id="COG1848">
    <property type="taxonomic scope" value="Bacteria"/>
</dbReference>
<dbReference type="EC" id="3.1.-.-" evidence="5"/>
<comment type="function">
    <text evidence="5">Toxic component of a toxin-antitoxin (TA) system. An RNase.</text>
</comment>
<accession>A9A0W2</accession>
<dbReference type="STRING" id="96561.Dole_1783"/>
<dbReference type="GO" id="GO:0000287">
    <property type="term" value="F:magnesium ion binding"/>
    <property type="evidence" value="ECO:0007669"/>
    <property type="project" value="UniProtKB-UniRule"/>
</dbReference>
<dbReference type="PANTHER" id="PTHR35901">
    <property type="entry name" value="RIBONUCLEASE VAPC3"/>
    <property type="match status" value="1"/>
</dbReference>
<feature type="binding site" evidence="5">
    <location>
        <position position="104"/>
    </location>
    <ligand>
        <name>Mg(2+)</name>
        <dbReference type="ChEBI" id="CHEBI:18420"/>
    </ligand>
</feature>
<dbReference type="InterPro" id="IPR022907">
    <property type="entry name" value="VapC_family"/>
</dbReference>
<keyword evidence="2 5" id="KW-0540">Nuclease</keyword>
<dbReference type="HOGENOM" id="CLU_119496_4_0_7"/>
<keyword evidence="1 5" id="KW-1277">Toxin-antitoxin system</keyword>
<dbReference type="GO" id="GO:0016787">
    <property type="term" value="F:hydrolase activity"/>
    <property type="evidence" value="ECO:0007669"/>
    <property type="project" value="UniProtKB-KW"/>
</dbReference>
<gene>
    <name evidence="5" type="primary">vapC</name>
    <name evidence="7" type="ordered locus">Dole_1783</name>
</gene>
<dbReference type="InterPro" id="IPR051619">
    <property type="entry name" value="TypeII_TA_RNase_PINc/VapC"/>
</dbReference>